<organism evidence="1 2">
    <name type="scientific">Methylomonas rosea</name>
    <dbReference type="NCBI Taxonomy" id="2952227"/>
    <lineage>
        <taxon>Bacteria</taxon>
        <taxon>Pseudomonadati</taxon>
        <taxon>Pseudomonadota</taxon>
        <taxon>Gammaproteobacteria</taxon>
        <taxon>Methylococcales</taxon>
        <taxon>Methylococcaceae</taxon>
        <taxon>Methylomonas</taxon>
    </lineage>
</organism>
<protein>
    <submittedName>
        <fullName evidence="1">Glycosyltransferase</fullName>
    </submittedName>
</protein>
<proteinExistence type="predicted"/>
<accession>A0ABT1TQP6</accession>
<gene>
    <name evidence="1" type="ORF">NP589_05160</name>
</gene>
<evidence type="ECO:0000313" key="2">
    <source>
        <dbReference type="Proteomes" id="UP001524570"/>
    </source>
</evidence>
<dbReference type="CDD" id="cd00761">
    <property type="entry name" value="Glyco_tranf_GTA_type"/>
    <property type="match status" value="1"/>
</dbReference>
<evidence type="ECO:0000313" key="1">
    <source>
        <dbReference type="EMBL" id="MCQ8116807.1"/>
    </source>
</evidence>
<dbReference type="Gene3D" id="3.90.550.10">
    <property type="entry name" value="Spore Coat Polysaccharide Biosynthesis Protein SpsA, Chain A"/>
    <property type="match status" value="1"/>
</dbReference>
<name>A0ABT1TQP6_9GAMM</name>
<reference evidence="1 2" key="1">
    <citation type="submission" date="2022-07" db="EMBL/GenBank/DDBJ databases">
        <title>Methylomonas rivi sp. nov., Methylomonas rosea sp. nov., Methylomonas aureus sp. nov. and Methylomonas subterranea sp. nov., four novel methanotrophs isolated from a freshwater creek and the deep terrestrial subsurface.</title>
        <authorList>
            <person name="Abin C."/>
            <person name="Sankaranarayanan K."/>
            <person name="Garner C."/>
            <person name="Sindelar R."/>
            <person name="Kotary K."/>
            <person name="Garner R."/>
            <person name="Barclay S."/>
            <person name="Lawson P."/>
            <person name="Krumholz L."/>
        </authorList>
    </citation>
    <scope>NUCLEOTIDE SEQUENCE [LARGE SCALE GENOMIC DNA]</scope>
    <source>
        <strain evidence="1 2">WSC-7</strain>
    </source>
</reference>
<dbReference type="Proteomes" id="UP001524570">
    <property type="component" value="Unassembled WGS sequence"/>
</dbReference>
<dbReference type="SUPFAM" id="SSF53448">
    <property type="entry name" value="Nucleotide-diphospho-sugar transferases"/>
    <property type="match status" value="1"/>
</dbReference>
<dbReference type="InterPro" id="IPR029044">
    <property type="entry name" value="Nucleotide-diphossugar_trans"/>
</dbReference>
<keyword evidence="2" id="KW-1185">Reference proteome</keyword>
<comment type="caution">
    <text evidence="1">The sequence shown here is derived from an EMBL/GenBank/DDBJ whole genome shotgun (WGS) entry which is preliminary data.</text>
</comment>
<sequence>MRKSLPSIPIRAKQFPNFIKNIFIRTILLLQNTHSQPTFHLCYFSCNSYFKYLYCSLHSLLKFSSNHNFKIYVFNDNEQPLSDAQILSIQSLIPGTKVIPWPKSMGWGANQIKTIWQAYEKVAEHALDNDIVARVDSDVFFFNDIIFRAVAKSDADLIGDGHYVNFEYTQGGCYFFRADAIKKIVKLLATENIESLLGEIEPIVEDIAAHHFARHLKLKIWLTWFMMFPDELRNAGGITKWMNWKFSCLHFVMKNKKAMLTTYQNELLQIQEIDSFSKIIDTE</sequence>
<dbReference type="RefSeq" id="WP_256606028.1">
    <property type="nucleotide sequence ID" value="NZ_JANIBL010000011.1"/>
</dbReference>
<dbReference type="EMBL" id="JANIBL010000011">
    <property type="protein sequence ID" value="MCQ8116807.1"/>
    <property type="molecule type" value="Genomic_DNA"/>
</dbReference>